<dbReference type="Proteomes" id="UP000598146">
    <property type="component" value="Unassembled WGS sequence"/>
</dbReference>
<keyword evidence="8" id="KW-1185">Reference proteome</keyword>
<proteinExistence type="inferred from homology"/>
<reference evidence="7" key="1">
    <citation type="submission" date="2020-11" db="EMBL/GenBank/DDBJ databases">
        <title>Isolation and identification of active actinomycetes.</title>
        <authorList>
            <person name="Sun X."/>
        </authorList>
    </citation>
    <scope>NUCLEOTIDE SEQUENCE</scope>
    <source>
        <strain evidence="7">NEAU-A11</strain>
    </source>
</reference>
<name>A0A931CJ62_9ACTN</name>
<dbReference type="PANTHER" id="PTHR42917:SF2">
    <property type="entry name" value="2,4-DIENOYL-COA REDUCTASE [(2E)-ENOYL-COA-PRODUCING]"/>
    <property type="match status" value="1"/>
</dbReference>
<dbReference type="AlphaFoldDB" id="A0A931CJ62"/>
<dbReference type="InterPro" id="IPR023753">
    <property type="entry name" value="FAD/NAD-binding_dom"/>
</dbReference>
<sequence>MRLDLVDVIDVSAGSYEAGEWIVQPGEFPRGVLAPHAARYRRFGPLVAVAGRISTGDAAEAVLAGGAADLVSIGRALHADPDWARIVLDGGAPRPCIACNQGCIDVVHTQQPIWCVVNPGTSRESELAPPTTARRRVLVIGAGPAGLEAGLRAAARGHRVTVLEAAAAVGGQFRLAAGLPSRPEFGRLMAWYLRELARAGVDVRLSTRADPAVVADVAPDAVIVAAGGVDALPAVPGIDLPRVAGVRDWLARNDPGPAGTSVTVWGADRAGLAVADAIAATGVRVLLLGAQQELAPEAGRREKILVVPRLTTNPAVRILLGTTLEAIEPNRLLVGRDGARQWIDESGPVLVSQGTVPAPVVLGSGSWQRFTVGDAGFGASADAAIAQGAAAAQAIR</sequence>
<dbReference type="PANTHER" id="PTHR42917">
    <property type="entry name" value="2,4-DIENOYL-COA REDUCTASE"/>
    <property type="match status" value="1"/>
</dbReference>
<dbReference type="PRINTS" id="PR00411">
    <property type="entry name" value="PNDRDTASEI"/>
</dbReference>
<comment type="cofactor">
    <cofactor evidence="1">
        <name>FMN</name>
        <dbReference type="ChEBI" id="CHEBI:58210"/>
    </cofactor>
</comment>
<dbReference type="GO" id="GO:0016491">
    <property type="term" value="F:oxidoreductase activity"/>
    <property type="evidence" value="ECO:0007669"/>
    <property type="project" value="UniProtKB-KW"/>
</dbReference>
<accession>A0A931CJ62</accession>
<organism evidence="7 8">
    <name type="scientific">Actinoplanes aureus</name>
    <dbReference type="NCBI Taxonomy" id="2792083"/>
    <lineage>
        <taxon>Bacteria</taxon>
        <taxon>Bacillati</taxon>
        <taxon>Actinomycetota</taxon>
        <taxon>Actinomycetes</taxon>
        <taxon>Micromonosporales</taxon>
        <taxon>Micromonosporaceae</taxon>
        <taxon>Actinoplanes</taxon>
    </lineage>
</organism>
<evidence type="ECO:0000256" key="3">
    <source>
        <dbReference type="ARBA" id="ARBA00022630"/>
    </source>
</evidence>
<dbReference type="Gene3D" id="3.50.50.60">
    <property type="entry name" value="FAD/NAD(P)-binding domain"/>
    <property type="match status" value="1"/>
</dbReference>
<feature type="domain" description="FAD/NAD(P)-binding" evidence="6">
    <location>
        <begin position="136"/>
        <end position="357"/>
    </location>
</feature>
<protein>
    <submittedName>
        <fullName evidence="7">FAD-dependent oxidoreductase</fullName>
    </submittedName>
</protein>
<dbReference type="SUPFAM" id="SSF51905">
    <property type="entry name" value="FAD/NAD(P)-binding domain"/>
    <property type="match status" value="1"/>
</dbReference>
<dbReference type="InterPro" id="IPR013785">
    <property type="entry name" value="Aldolase_TIM"/>
</dbReference>
<evidence type="ECO:0000259" key="6">
    <source>
        <dbReference type="Pfam" id="PF07992"/>
    </source>
</evidence>
<keyword evidence="4" id="KW-0288">FMN</keyword>
<dbReference type="SUPFAM" id="SSF51395">
    <property type="entry name" value="FMN-linked oxidoreductases"/>
    <property type="match status" value="1"/>
</dbReference>
<dbReference type="RefSeq" id="WP_196419137.1">
    <property type="nucleotide sequence ID" value="NZ_JADQTO010000026.1"/>
</dbReference>
<dbReference type="Pfam" id="PF07992">
    <property type="entry name" value="Pyr_redox_2"/>
    <property type="match status" value="1"/>
</dbReference>
<dbReference type="InterPro" id="IPR036188">
    <property type="entry name" value="FAD/NAD-bd_sf"/>
</dbReference>
<dbReference type="PRINTS" id="PR00368">
    <property type="entry name" value="FADPNR"/>
</dbReference>
<comment type="similarity">
    <text evidence="2">In the N-terminal section; belongs to the NADH:flavin oxidoreductase/NADH oxidase family.</text>
</comment>
<dbReference type="InterPro" id="IPR051793">
    <property type="entry name" value="NADH:flavin_oxidoreductase"/>
</dbReference>
<keyword evidence="3" id="KW-0285">Flavoprotein</keyword>
<evidence type="ECO:0000313" key="8">
    <source>
        <dbReference type="Proteomes" id="UP000598146"/>
    </source>
</evidence>
<dbReference type="EMBL" id="JADQTO010000026">
    <property type="protein sequence ID" value="MBG0567371.1"/>
    <property type="molecule type" value="Genomic_DNA"/>
</dbReference>
<comment type="caution">
    <text evidence="7">The sequence shown here is derived from an EMBL/GenBank/DDBJ whole genome shotgun (WGS) entry which is preliminary data.</text>
</comment>
<evidence type="ECO:0000256" key="5">
    <source>
        <dbReference type="ARBA" id="ARBA00023002"/>
    </source>
</evidence>
<gene>
    <name evidence="7" type="ORF">I4J89_38590</name>
</gene>
<evidence type="ECO:0000256" key="2">
    <source>
        <dbReference type="ARBA" id="ARBA00011048"/>
    </source>
</evidence>
<keyword evidence="5" id="KW-0560">Oxidoreductase</keyword>
<evidence type="ECO:0000313" key="7">
    <source>
        <dbReference type="EMBL" id="MBG0567371.1"/>
    </source>
</evidence>
<dbReference type="Gene3D" id="3.20.20.70">
    <property type="entry name" value="Aldolase class I"/>
    <property type="match status" value="1"/>
</dbReference>
<evidence type="ECO:0000256" key="1">
    <source>
        <dbReference type="ARBA" id="ARBA00001917"/>
    </source>
</evidence>
<evidence type="ECO:0000256" key="4">
    <source>
        <dbReference type="ARBA" id="ARBA00022643"/>
    </source>
</evidence>
<dbReference type="Gene3D" id="3.40.50.720">
    <property type="entry name" value="NAD(P)-binding Rossmann-like Domain"/>
    <property type="match status" value="1"/>
</dbReference>